<dbReference type="InterPro" id="IPR025201">
    <property type="entry name" value="KdpD_TM"/>
</dbReference>
<evidence type="ECO:0000256" key="12">
    <source>
        <dbReference type="ARBA" id="ARBA00023136"/>
    </source>
</evidence>
<comment type="subcellular location">
    <subcellularLocation>
        <location evidence="2">Membrane</location>
        <topology evidence="2">Multi-pass membrane protein</topology>
    </subcellularLocation>
</comment>
<protein>
    <recommendedName>
        <fullName evidence="3">histidine kinase</fullName>
        <ecNumber evidence="3">2.7.13.3</ecNumber>
    </recommendedName>
</protein>
<evidence type="ECO:0000256" key="1">
    <source>
        <dbReference type="ARBA" id="ARBA00000085"/>
    </source>
</evidence>
<dbReference type="EMBL" id="BMZQ01000002">
    <property type="protein sequence ID" value="GHD18050.1"/>
    <property type="molecule type" value="Genomic_DNA"/>
</dbReference>
<evidence type="ECO:0000256" key="10">
    <source>
        <dbReference type="ARBA" id="ARBA00022989"/>
    </source>
</evidence>
<gene>
    <name evidence="15" type="ORF">GCM10016234_27930</name>
</gene>
<evidence type="ECO:0000259" key="14">
    <source>
        <dbReference type="SMART" id="SM00911"/>
    </source>
</evidence>
<proteinExistence type="predicted"/>
<reference evidence="15" key="1">
    <citation type="journal article" date="2014" name="Int. J. Syst. Evol. Microbiol.">
        <title>Complete genome sequence of Corynebacterium casei LMG S-19264T (=DSM 44701T), isolated from a smear-ripened cheese.</title>
        <authorList>
            <consortium name="US DOE Joint Genome Institute (JGI-PGF)"/>
            <person name="Walter F."/>
            <person name="Albersmeier A."/>
            <person name="Kalinowski J."/>
            <person name="Ruckert C."/>
        </authorList>
    </citation>
    <scope>NUCLEOTIDE SEQUENCE</scope>
    <source>
        <strain evidence="15">KCTC 42249</strain>
    </source>
</reference>
<keyword evidence="16" id="KW-1185">Reference proteome</keyword>
<feature type="domain" description="Signal transduction histidine kinase HWE region" evidence="14">
    <location>
        <begin position="154"/>
        <end position="235"/>
    </location>
</feature>
<dbReference type="GO" id="GO:0000160">
    <property type="term" value="P:phosphorelay signal transduction system"/>
    <property type="evidence" value="ECO:0007669"/>
    <property type="project" value="UniProtKB-KW"/>
</dbReference>
<evidence type="ECO:0000256" key="5">
    <source>
        <dbReference type="ARBA" id="ARBA00022679"/>
    </source>
</evidence>
<evidence type="ECO:0000256" key="13">
    <source>
        <dbReference type="SAM" id="Phobius"/>
    </source>
</evidence>
<organism evidence="15 16">
    <name type="scientific">Tianweitania populi</name>
    <dbReference type="NCBI Taxonomy" id="1607949"/>
    <lineage>
        <taxon>Bacteria</taxon>
        <taxon>Pseudomonadati</taxon>
        <taxon>Pseudomonadota</taxon>
        <taxon>Alphaproteobacteria</taxon>
        <taxon>Hyphomicrobiales</taxon>
        <taxon>Phyllobacteriaceae</taxon>
        <taxon>Tianweitania</taxon>
    </lineage>
</organism>
<keyword evidence="10 13" id="KW-1133">Transmembrane helix</keyword>
<dbReference type="AlphaFoldDB" id="A0A8J3DY19"/>
<dbReference type="GO" id="GO:0016020">
    <property type="term" value="C:membrane"/>
    <property type="evidence" value="ECO:0007669"/>
    <property type="project" value="UniProtKB-SubCell"/>
</dbReference>
<keyword evidence="11" id="KW-0902">Two-component regulatory system</keyword>
<evidence type="ECO:0000313" key="15">
    <source>
        <dbReference type="EMBL" id="GHD18050.1"/>
    </source>
</evidence>
<comment type="caution">
    <text evidence="15">The sequence shown here is derived from an EMBL/GenBank/DDBJ whole genome shotgun (WGS) entry which is preliminary data.</text>
</comment>
<accession>A0A8J3DY19</accession>
<dbReference type="InterPro" id="IPR011102">
    <property type="entry name" value="Sig_transdc_His_kinase_HWE"/>
</dbReference>
<evidence type="ECO:0000256" key="7">
    <source>
        <dbReference type="ARBA" id="ARBA00022741"/>
    </source>
</evidence>
<name>A0A8J3DY19_9HYPH</name>
<evidence type="ECO:0000256" key="8">
    <source>
        <dbReference type="ARBA" id="ARBA00022777"/>
    </source>
</evidence>
<dbReference type="PANTHER" id="PTHR41523">
    <property type="entry name" value="TWO-COMPONENT SYSTEM SENSOR PROTEIN"/>
    <property type="match status" value="1"/>
</dbReference>
<dbReference type="SMART" id="SM00911">
    <property type="entry name" value="HWE_HK"/>
    <property type="match status" value="1"/>
</dbReference>
<keyword evidence="4" id="KW-0597">Phosphoprotein</keyword>
<dbReference type="Gene3D" id="3.30.565.10">
    <property type="entry name" value="Histidine kinase-like ATPase, C-terminal domain"/>
    <property type="match status" value="1"/>
</dbReference>
<dbReference type="PANTHER" id="PTHR41523:SF7">
    <property type="entry name" value="HISTIDINE KINASE"/>
    <property type="match status" value="1"/>
</dbReference>
<dbReference type="Proteomes" id="UP000630142">
    <property type="component" value="Unassembled WGS sequence"/>
</dbReference>
<evidence type="ECO:0000256" key="9">
    <source>
        <dbReference type="ARBA" id="ARBA00022840"/>
    </source>
</evidence>
<dbReference type="GO" id="GO:0004673">
    <property type="term" value="F:protein histidine kinase activity"/>
    <property type="evidence" value="ECO:0007669"/>
    <property type="project" value="UniProtKB-EC"/>
</dbReference>
<evidence type="ECO:0000256" key="2">
    <source>
        <dbReference type="ARBA" id="ARBA00004141"/>
    </source>
</evidence>
<comment type="catalytic activity">
    <reaction evidence="1">
        <text>ATP + protein L-histidine = ADP + protein N-phospho-L-histidine.</text>
        <dbReference type="EC" id="2.7.13.3"/>
    </reaction>
</comment>
<keyword evidence="5" id="KW-0808">Transferase</keyword>
<sequence length="341" mass="37763">MSVFGVAERLRSSPAQAWTLSFVAFAVSLAARFLFDDMLPAGFPYLTFFPAVILTAFFAGLWPGIVCAVLCGLSAWYWFIPPFNSFHVNHQSFIALLFYACIVSVDILLIQLMHGATEGLRAERAVTRELYDQQREMVAQLKDREERQQVLQNELSHRMKNTLAMVQAVVGQSLRHAPDLKTASDTVSARILALGRSQDMLTQSNWQSADIRSIIEASLVPHVDHPGRFQVDGDPIDLNATQSMGLALMLHELATNAAKYGALSTDSGTVGIAWKRREERHFELTWSESGGPVVVTPTRRGFGSRLIERVVPGYFQGTTSVDYRPEGLQATLTGVVESQTT</sequence>
<dbReference type="GO" id="GO:0005524">
    <property type="term" value="F:ATP binding"/>
    <property type="evidence" value="ECO:0007669"/>
    <property type="project" value="UniProtKB-KW"/>
</dbReference>
<dbReference type="InterPro" id="IPR038318">
    <property type="entry name" value="KdpD_sf"/>
</dbReference>
<dbReference type="Pfam" id="PF13493">
    <property type="entry name" value="DUF4118"/>
    <property type="match status" value="1"/>
</dbReference>
<reference evidence="15" key="2">
    <citation type="submission" date="2020-09" db="EMBL/GenBank/DDBJ databases">
        <authorList>
            <person name="Sun Q."/>
            <person name="Kim S."/>
        </authorList>
    </citation>
    <scope>NUCLEOTIDE SEQUENCE</scope>
    <source>
        <strain evidence="15">KCTC 42249</strain>
    </source>
</reference>
<feature type="transmembrane region" description="Helical" evidence="13">
    <location>
        <begin position="92"/>
        <end position="112"/>
    </location>
</feature>
<keyword evidence="8" id="KW-0418">Kinase</keyword>
<feature type="transmembrane region" description="Helical" evidence="13">
    <location>
        <begin position="15"/>
        <end position="35"/>
    </location>
</feature>
<evidence type="ECO:0000313" key="16">
    <source>
        <dbReference type="Proteomes" id="UP000630142"/>
    </source>
</evidence>
<keyword evidence="7" id="KW-0547">Nucleotide-binding</keyword>
<keyword evidence="12 13" id="KW-0472">Membrane</keyword>
<evidence type="ECO:0000256" key="11">
    <source>
        <dbReference type="ARBA" id="ARBA00023012"/>
    </source>
</evidence>
<keyword evidence="9" id="KW-0067">ATP-binding</keyword>
<dbReference type="InterPro" id="IPR036890">
    <property type="entry name" value="HATPase_C_sf"/>
</dbReference>
<evidence type="ECO:0000256" key="6">
    <source>
        <dbReference type="ARBA" id="ARBA00022692"/>
    </source>
</evidence>
<dbReference type="Gene3D" id="1.20.120.620">
    <property type="entry name" value="Backbone structure of the membrane domain of e. Coli histidine kinase receptor kdpd"/>
    <property type="match status" value="1"/>
</dbReference>
<feature type="transmembrane region" description="Helical" evidence="13">
    <location>
        <begin position="47"/>
        <end position="80"/>
    </location>
</feature>
<evidence type="ECO:0000256" key="4">
    <source>
        <dbReference type="ARBA" id="ARBA00022553"/>
    </source>
</evidence>
<evidence type="ECO:0000256" key="3">
    <source>
        <dbReference type="ARBA" id="ARBA00012438"/>
    </source>
</evidence>
<dbReference type="Pfam" id="PF07536">
    <property type="entry name" value="HWE_HK"/>
    <property type="match status" value="1"/>
</dbReference>
<dbReference type="EC" id="2.7.13.3" evidence="3"/>
<keyword evidence="6 13" id="KW-0812">Transmembrane</keyword>